<dbReference type="InterPro" id="IPR036689">
    <property type="entry name" value="ESAT-6-like_sf"/>
</dbReference>
<dbReference type="Proteomes" id="UP000642125">
    <property type="component" value="Unassembled WGS sequence"/>
</dbReference>
<sequence length="406" mass="41529">MTELETELDTVGLAGQVLARQATHCRAAAQYLSGRGSISGSTGLILGGLAPVSDVVVRLGVAGLRTAGAMCDGTAYAAQRSVADYRQVDEDAGARFARLATDLAVGWSSGAPDAAPGAAQLGPAEAVAPNGWGDTDSWFWQKAASAGSSVGDAVTEALGLADRAAGWSSPGGSVAEAVDAASFLVEPTASENWAQDMRWSAGLVLGSVDWVFEQLCGYSVLEEVIFKPFAGDSREVTKAAGTWTNTGACLSAIGVNHARLVSGTVDGWRGEAGDAFRAAMAVISEGFHQLTFVCDAVASALDAVSVGMKGICAAIGMGLKKLAQLLIEIAAEAAVPGVGWGVLLATAYWKVERIVSVVRLIYTLVETALSLVAAFAEAKAASISGIARFEDLAEGVVRRASQAVTA</sequence>
<evidence type="ECO:0000313" key="1">
    <source>
        <dbReference type="EMBL" id="GIG37640.1"/>
    </source>
</evidence>
<name>A0A919PDM2_9CELL</name>
<comment type="caution">
    <text evidence="1">The sequence shown here is derived from an EMBL/GenBank/DDBJ whole genome shotgun (WGS) entry which is preliminary data.</text>
</comment>
<organism evidence="1 2">
    <name type="scientific">Cellulomonas pakistanensis</name>
    <dbReference type="NCBI Taxonomy" id="992287"/>
    <lineage>
        <taxon>Bacteria</taxon>
        <taxon>Bacillati</taxon>
        <taxon>Actinomycetota</taxon>
        <taxon>Actinomycetes</taxon>
        <taxon>Micrococcales</taxon>
        <taxon>Cellulomonadaceae</taxon>
        <taxon>Cellulomonas</taxon>
    </lineage>
</organism>
<keyword evidence="2" id="KW-1185">Reference proteome</keyword>
<gene>
    <name evidence="1" type="ORF">Cpa01nite_30210</name>
</gene>
<dbReference type="AlphaFoldDB" id="A0A919PDM2"/>
<proteinExistence type="predicted"/>
<protein>
    <submittedName>
        <fullName evidence="1">Uncharacterized protein</fullName>
    </submittedName>
</protein>
<evidence type="ECO:0000313" key="2">
    <source>
        <dbReference type="Proteomes" id="UP000642125"/>
    </source>
</evidence>
<reference evidence="1" key="1">
    <citation type="submission" date="2021-01" db="EMBL/GenBank/DDBJ databases">
        <title>Whole genome shotgun sequence of Cellulomonas pakistanensis NBRC 110800.</title>
        <authorList>
            <person name="Komaki H."/>
            <person name="Tamura T."/>
        </authorList>
    </citation>
    <scope>NUCLEOTIDE SEQUENCE</scope>
    <source>
        <strain evidence="1">NBRC 110800</strain>
    </source>
</reference>
<dbReference type="EMBL" id="BONO01000026">
    <property type="protein sequence ID" value="GIG37640.1"/>
    <property type="molecule type" value="Genomic_DNA"/>
</dbReference>
<accession>A0A919PDM2</accession>
<dbReference type="SUPFAM" id="SSF140453">
    <property type="entry name" value="EsxAB dimer-like"/>
    <property type="match status" value="1"/>
</dbReference>